<dbReference type="Proteomes" id="UP000324781">
    <property type="component" value="Unassembled WGS sequence"/>
</dbReference>
<feature type="transmembrane region" description="Helical" evidence="8">
    <location>
        <begin position="121"/>
        <end position="138"/>
    </location>
</feature>
<dbReference type="GO" id="GO:0016020">
    <property type="term" value="C:membrane"/>
    <property type="evidence" value="ECO:0007669"/>
    <property type="project" value="UniProtKB-SubCell"/>
</dbReference>
<organism evidence="9 10">
    <name type="scientific">Thermoclostridium caenicola</name>
    <dbReference type="NCBI Taxonomy" id="659425"/>
    <lineage>
        <taxon>Bacteria</taxon>
        <taxon>Bacillati</taxon>
        <taxon>Bacillota</taxon>
        <taxon>Clostridia</taxon>
        <taxon>Eubacteriales</taxon>
        <taxon>Oscillospiraceae</taxon>
        <taxon>Thermoclostridium</taxon>
    </lineage>
</organism>
<keyword evidence="3" id="KW-0813">Transport</keyword>
<evidence type="ECO:0000256" key="8">
    <source>
        <dbReference type="SAM" id="Phobius"/>
    </source>
</evidence>
<gene>
    <name evidence="9" type="ORF">SAMN05444373_100225</name>
</gene>
<evidence type="ECO:0000256" key="2">
    <source>
        <dbReference type="ARBA" id="ARBA00007998"/>
    </source>
</evidence>
<protein>
    <submittedName>
        <fullName evidence="9">Spore germination protein (Amino acid permease)</fullName>
    </submittedName>
</protein>
<dbReference type="GO" id="GO:0009847">
    <property type="term" value="P:spore germination"/>
    <property type="evidence" value="ECO:0007669"/>
    <property type="project" value="InterPro"/>
</dbReference>
<keyword evidence="7 8" id="KW-0472">Membrane</keyword>
<feature type="transmembrane region" description="Helical" evidence="8">
    <location>
        <begin position="270"/>
        <end position="294"/>
    </location>
</feature>
<feature type="transmembrane region" description="Helical" evidence="8">
    <location>
        <begin position="337"/>
        <end position="354"/>
    </location>
</feature>
<evidence type="ECO:0000256" key="3">
    <source>
        <dbReference type="ARBA" id="ARBA00022448"/>
    </source>
</evidence>
<reference evidence="9 10" key="1">
    <citation type="submission" date="2016-11" db="EMBL/GenBank/DDBJ databases">
        <authorList>
            <person name="Varghese N."/>
            <person name="Submissions S."/>
        </authorList>
    </citation>
    <scope>NUCLEOTIDE SEQUENCE [LARGE SCALE GENOMIC DNA]</scope>
    <source>
        <strain evidence="9 10">DSM 19027</strain>
    </source>
</reference>
<dbReference type="AlphaFoldDB" id="A0A1M6B0D7"/>
<comment type="subcellular location">
    <subcellularLocation>
        <location evidence="1">Membrane</location>
        <topology evidence="1">Multi-pass membrane protein</topology>
    </subcellularLocation>
</comment>
<evidence type="ECO:0000256" key="5">
    <source>
        <dbReference type="ARBA" id="ARBA00022692"/>
    </source>
</evidence>
<keyword evidence="10" id="KW-1185">Reference proteome</keyword>
<accession>A0A1M6B0D7</accession>
<dbReference type="EMBL" id="FQZP01000002">
    <property type="protein sequence ID" value="SHI42180.1"/>
    <property type="molecule type" value="Genomic_DNA"/>
</dbReference>
<comment type="similarity">
    <text evidence="2">Belongs to the amino acid-polyamine-organocation (APC) superfamily. Spore germination protein (SGP) (TC 2.A.3.9) family.</text>
</comment>
<dbReference type="RefSeq" id="WP_149677438.1">
    <property type="nucleotide sequence ID" value="NZ_FQZP01000002.1"/>
</dbReference>
<proteinExistence type="inferred from homology"/>
<evidence type="ECO:0000256" key="6">
    <source>
        <dbReference type="ARBA" id="ARBA00022989"/>
    </source>
</evidence>
<feature type="transmembrane region" description="Helical" evidence="8">
    <location>
        <begin position="306"/>
        <end position="325"/>
    </location>
</feature>
<feature type="transmembrane region" description="Helical" evidence="8">
    <location>
        <begin position="144"/>
        <end position="167"/>
    </location>
</feature>
<evidence type="ECO:0000256" key="7">
    <source>
        <dbReference type="ARBA" id="ARBA00023136"/>
    </source>
</evidence>
<dbReference type="InterPro" id="IPR004761">
    <property type="entry name" value="Spore_GerAB"/>
</dbReference>
<feature type="transmembrane region" description="Helical" evidence="8">
    <location>
        <begin position="38"/>
        <end position="61"/>
    </location>
</feature>
<evidence type="ECO:0000256" key="1">
    <source>
        <dbReference type="ARBA" id="ARBA00004141"/>
    </source>
</evidence>
<feature type="transmembrane region" description="Helical" evidence="8">
    <location>
        <begin position="81"/>
        <end position="101"/>
    </location>
</feature>
<sequence length="372" mass="41865">MKKKTIFGHWEASAIIMNLICTKIFLNFPRMAVEEGGTAAWIFAIYIAILAILGFTVIQKLYKPFEGKDLLDVAELAAGNIGRILVGFVILFCLGWGTVAYMRMFSENMKLISLTTSPLSYVELYFVVCLVTGAYFGIEALSRLHAFVVPVITVGFLLIMLGAVNYIDPGNLMPLLGNGLSAIFIKGAQKVSDYSEILVLFLLASFLKKYEVMKSTGYWSLVLASVFLVISVLVFSTVFPYPSSLEITIPIFHVARLIKLGRFFQRVESVFLFIWAASSLLYITVNFYLILFTFQKAFRLDYYKPLIIPLSIIVMSLSFLPSDFAEVVTYEVELFRSWSWVPAFVMPILLLILARRKHRKSAESGGNEPQDS</sequence>
<dbReference type="Pfam" id="PF03845">
    <property type="entry name" value="Spore_permease"/>
    <property type="match status" value="1"/>
</dbReference>
<keyword evidence="5 8" id="KW-0812">Transmembrane</keyword>
<evidence type="ECO:0000313" key="9">
    <source>
        <dbReference type="EMBL" id="SHI42180.1"/>
    </source>
</evidence>
<evidence type="ECO:0000256" key="4">
    <source>
        <dbReference type="ARBA" id="ARBA00022544"/>
    </source>
</evidence>
<dbReference type="OrthoDB" id="1675410at2"/>
<keyword evidence="6 8" id="KW-1133">Transmembrane helix</keyword>
<dbReference type="PANTHER" id="PTHR34975">
    <property type="entry name" value="SPORE GERMINATION PROTEIN A2"/>
    <property type="match status" value="1"/>
</dbReference>
<keyword evidence="4" id="KW-0309">Germination</keyword>
<dbReference type="PANTHER" id="PTHR34975:SF2">
    <property type="entry name" value="SPORE GERMINATION PROTEIN A2"/>
    <property type="match status" value="1"/>
</dbReference>
<name>A0A1M6B0D7_9FIRM</name>
<feature type="transmembrane region" description="Helical" evidence="8">
    <location>
        <begin position="218"/>
        <end position="239"/>
    </location>
</feature>
<feature type="transmembrane region" description="Helical" evidence="8">
    <location>
        <begin position="6"/>
        <end position="26"/>
    </location>
</feature>
<evidence type="ECO:0000313" key="10">
    <source>
        <dbReference type="Proteomes" id="UP000324781"/>
    </source>
</evidence>